<keyword evidence="3" id="KW-1185">Reference proteome</keyword>
<feature type="non-terminal residue" evidence="2">
    <location>
        <position position="142"/>
    </location>
</feature>
<dbReference type="GeneID" id="25915847"/>
<sequence>MYSPDNPNTTDMPYDSDSDVASCASDEVNMEDLIEHDKNIDNENEPDSDELETNPVEASVALFAPPVQGSKRKRVSRVMCIDGHAVLRENNYTLQEGFIGEGETHKGFAADGSGEYVVNALGHVITTKEHARMQTYTQRKKM</sequence>
<dbReference type="AlphaFoldDB" id="A0A0L0F7L2"/>
<evidence type="ECO:0000313" key="3">
    <source>
        <dbReference type="Proteomes" id="UP000054560"/>
    </source>
</evidence>
<feature type="region of interest" description="Disordered" evidence="1">
    <location>
        <begin position="1"/>
        <end position="20"/>
    </location>
</feature>
<evidence type="ECO:0000256" key="1">
    <source>
        <dbReference type="SAM" id="MobiDB-lite"/>
    </source>
</evidence>
<dbReference type="RefSeq" id="XP_014146010.1">
    <property type="nucleotide sequence ID" value="XM_014290535.1"/>
</dbReference>
<name>A0A0L0F7L2_9EUKA</name>
<gene>
    <name evidence="2" type="ORF">SARC_15343</name>
</gene>
<accession>A0A0L0F7L2</accession>
<protein>
    <submittedName>
        <fullName evidence="2">Uncharacterized protein</fullName>
    </submittedName>
</protein>
<dbReference type="EMBL" id="KQ247565">
    <property type="protein sequence ID" value="KNC72108.1"/>
    <property type="molecule type" value="Genomic_DNA"/>
</dbReference>
<feature type="compositionally biased region" description="Polar residues" evidence="1">
    <location>
        <begin position="1"/>
        <end position="11"/>
    </location>
</feature>
<proteinExistence type="predicted"/>
<feature type="region of interest" description="Disordered" evidence="1">
    <location>
        <begin position="37"/>
        <end position="57"/>
    </location>
</feature>
<reference evidence="2 3" key="1">
    <citation type="submission" date="2011-02" db="EMBL/GenBank/DDBJ databases">
        <title>The Genome Sequence of Sphaeroforma arctica JP610.</title>
        <authorList>
            <consortium name="The Broad Institute Genome Sequencing Platform"/>
            <person name="Russ C."/>
            <person name="Cuomo C."/>
            <person name="Young S.K."/>
            <person name="Zeng Q."/>
            <person name="Gargeya S."/>
            <person name="Alvarado L."/>
            <person name="Berlin A."/>
            <person name="Chapman S.B."/>
            <person name="Chen Z."/>
            <person name="Freedman E."/>
            <person name="Gellesch M."/>
            <person name="Goldberg J."/>
            <person name="Griggs A."/>
            <person name="Gujja S."/>
            <person name="Heilman E."/>
            <person name="Heiman D."/>
            <person name="Howarth C."/>
            <person name="Mehta T."/>
            <person name="Neiman D."/>
            <person name="Pearson M."/>
            <person name="Roberts A."/>
            <person name="Saif S."/>
            <person name="Shea T."/>
            <person name="Shenoy N."/>
            <person name="Sisk P."/>
            <person name="Stolte C."/>
            <person name="Sykes S."/>
            <person name="White J."/>
            <person name="Yandava C."/>
            <person name="Burger G."/>
            <person name="Gray M.W."/>
            <person name="Holland P.W.H."/>
            <person name="King N."/>
            <person name="Lang F.B.F."/>
            <person name="Roger A.J."/>
            <person name="Ruiz-Trillo I."/>
            <person name="Haas B."/>
            <person name="Nusbaum C."/>
            <person name="Birren B."/>
        </authorList>
    </citation>
    <scope>NUCLEOTIDE SEQUENCE [LARGE SCALE GENOMIC DNA]</scope>
    <source>
        <strain evidence="2 3">JP610</strain>
    </source>
</reference>
<evidence type="ECO:0000313" key="2">
    <source>
        <dbReference type="EMBL" id="KNC72108.1"/>
    </source>
</evidence>
<feature type="compositionally biased region" description="Acidic residues" evidence="1">
    <location>
        <begin position="42"/>
        <end position="52"/>
    </location>
</feature>
<organism evidence="2 3">
    <name type="scientific">Sphaeroforma arctica JP610</name>
    <dbReference type="NCBI Taxonomy" id="667725"/>
    <lineage>
        <taxon>Eukaryota</taxon>
        <taxon>Ichthyosporea</taxon>
        <taxon>Ichthyophonida</taxon>
        <taxon>Sphaeroforma</taxon>
    </lineage>
</organism>
<dbReference type="Proteomes" id="UP000054560">
    <property type="component" value="Unassembled WGS sequence"/>
</dbReference>